<accession>A0A6M6E9A7</accession>
<dbReference type="Proteomes" id="UP000501076">
    <property type="component" value="Plasmid pFDU301A"/>
</dbReference>
<dbReference type="RefSeq" id="WP_171778168.1">
    <property type="nucleotide sequence ID" value="NZ_CP045273.1"/>
</dbReference>
<sequence>MIRIKDYSWNGVDYEVYLTEDTKKKAQEIGLHEGIFLGATARLVSRIEKQHSTYYYAEQNILFDVEIKQPNKLYFLDMKRLNIFENKWISSLKDAINDIKEPEFFRSYPDGRKVYLNKCLLLELKKLSIPPHFISLANVFVPEGPHSMFYNDVVIDFDFVKVKTNKEKKFEEHYYITNITKPDFVNFGLMVLKN</sequence>
<reference evidence="1 2" key="1">
    <citation type="submission" date="2019-10" db="EMBL/GenBank/DDBJ databases">
        <title>Complete genome sequences for adaption low water activity.</title>
        <authorList>
            <person name="Zhao L."/>
            <person name="Zhong J."/>
        </authorList>
    </citation>
    <scope>NUCLEOTIDE SEQUENCE [LARGE SCALE GENOMIC DNA]</scope>
    <source>
        <strain evidence="1 2">FDU301</strain>
        <plasmid evidence="2">pfdu301a</plasmid>
    </source>
</reference>
<organism evidence="1 2">
    <name type="scientific">Priestia megaterium</name>
    <name type="common">Bacillus megaterium</name>
    <dbReference type="NCBI Taxonomy" id="1404"/>
    <lineage>
        <taxon>Bacteria</taxon>
        <taxon>Bacillati</taxon>
        <taxon>Bacillota</taxon>
        <taxon>Bacilli</taxon>
        <taxon>Bacillales</taxon>
        <taxon>Bacillaceae</taxon>
        <taxon>Priestia</taxon>
    </lineage>
</organism>
<dbReference type="EMBL" id="CP045273">
    <property type="protein sequence ID" value="QJX80185.1"/>
    <property type="molecule type" value="Genomic_DNA"/>
</dbReference>
<proteinExistence type="predicted"/>
<gene>
    <name evidence="1" type="ORF">FDZ14_29245</name>
</gene>
<name>A0A6M6E9A7_PRIMG</name>
<evidence type="ECO:0000313" key="2">
    <source>
        <dbReference type="Proteomes" id="UP000501076"/>
    </source>
</evidence>
<keyword evidence="1" id="KW-0614">Plasmid</keyword>
<protein>
    <submittedName>
        <fullName evidence="1">Uncharacterized protein</fullName>
    </submittedName>
</protein>
<evidence type="ECO:0000313" key="1">
    <source>
        <dbReference type="EMBL" id="QJX80185.1"/>
    </source>
</evidence>
<dbReference type="AlphaFoldDB" id="A0A6M6E9A7"/>
<geneLocation type="plasmid" evidence="2">
    <name>pfdu301a</name>
</geneLocation>